<keyword evidence="1" id="KW-0732">Signal</keyword>
<dbReference type="InterPro" id="IPR000073">
    <property type="entry name" value="AB_hydrolase_1"/>
</dbReference>
<feature type="domain" description="AB hydrolase-1" evidence="2">
    <location>
        <begin position="69"/>
        <end position="321"/>
    </location>
</feature>
<dbReference type="InterPro" id="IPR050266">
    <property type="entry name" value="AB_hydrolase_sf"/>
</dbReference>
<feature type="chain" id="PRO_5046811153" evidence="1">
    <location>
        <begin position="19"/>
        <end position="328"/>
    </location>
</feature>
<dbReference type="InterPro" id="IPR000639">
    <property type="entry name" value="Epox_hydrolase-like"/>
</dbReference>
<dbReference type="Gene3D" id="3.40.50.1820">
    <property type="entry name" value="alpha/beta hydrolase"/>
    <property type="match status" value="1"/>
</dbReference>
<dbReference type="PRINTS" id="PR00412">
    <property type="entry name" value="EPOXHYDRLASE"/>
</dbReference>
<reference evidence="4" key="1">
    <citation type="journal article" date="2023" name="Int. J. Syst. Evol. Microbiol.">
        <title>Mesoterricola silvestris gen. nov., sp. nov., Mesoterricola sediminis sp. nov., Geothrix oryzae sp. nov., Geothrix edaphica sp. nov., Geothrix rubra sp. nov., and Geothrix limicola sp. nov., six novel members of Acidobacteriota isolated from soils.</title>
        <authorList>
            <person name="Itoh H."/>
            <person name="Sugisawa Y."/>
            <person name="Mise K."/>
            <person name="Xu Z."/>
            <person name="Kuniyasu M."/>
            <person name="Ushijima N."/>
            <person name="Kawano K."/>
            <person name="Kobayashi E."/>
            <person name="Shiratori Y."/>
            <person name="Masuda Y."/>
            <person name="Senoo K."/>
        </authorList>
    </citation>
    <scope>NUCLEOTIDE SEQUENCE [LARGE SCALE GENOMIC DNA]</scope>
    <source>
        <strain evidence="4">Red222</strain>
    </source>
</reference>
<dbReference type="SUPFAM" id="SSF53474">
    <property type="entry name" value="alpha/beta-Hydrolases"/>
    <property type="match status" value="1"/>
</dbReference>
<dbReference type="Proteomes" id="UP001242010">
    <property type="component" value="Chromosome"/>
</dbReference>
<keyword evidence="4" id="KW-1185">Reference proteome</keyword>
<feature type="signal peptide" evidence="1">
    <location>
        <begin position="1"/>
        <end position="18"/>
    </location>
</feature>
<dbReference type="PANTHER" id="PTHR43798">
    <property type="entry name" value="MONOACYLGLYCEROL LIPASE"/>
    <property type="match status" value="1"/>
</dbReference>
<dbReference type="EMBL" id="AP027079">
    <property type="protein sequence ID" value="BDU68941.1"/>
    <property type="molecule type" value="Genomic_DNA"/>
</dbReference>
<evidence type="ECO:0000259" key="2">
    <source>
        <dbReference type="Pfam" id="PF12697"/>
    </source>
</evidence>
<keyword evidence="3" id="KW-0378">Hydrolase</keyword>
<name>A0ABN6UW37_9BACT</name>
<sequence length="328" mass="35697">MPRAILVLLLLLAAPAFAQDAAPEPLGVALENHPYPHPVRFFPVTVEGQDLRMAYMDVAPLGPANGQAVLLLHGKNFFGAYWEGTIQALSAAGYRVVVPDQIGFGRSPKPDLHYSFELLAQTTKALLDSLGVAKVVVVGHSMGGMLAVRYALLYPAATARLVLENPIGLEDYRVKVPFTSVDATYKSMLAPTREGLDRFYRSYFATWRPEFGVWADLAWRATLSGEWPRAAKASALTYDMIYTQPVVQDLPRLAVPTLLVIGQADRTTLGRGALKPEVLATLGRYPELGRHAQAAIPGAKLVELAGVGHIPHLEAPERFHAALLAFLK</sequence>
<evidence type="ECO:0000256" key="1">
    <source>
        <dbReference type="SAM" id="SignalP"/>
    </source>
</evidence>
<gene>
    <name evidence="3" type="ORF">GETHOR_10420</name>
</gene>
<proteinExistence type="predicted"/>
<accession>A0ABN6UW37</accession>
<dbReference type="PRINTS" id="PR00111">
    <property type="entry name" value="ABHYDROLASE"/>
</dbReference>
<dbReference type="InterPro" id="IPR029058">
    <property type="entry name" value="AB_hydrolase_fold"/>
</dbReference>
<dbReference type="PANTHER" id="PTHR43798:SF33">
    <property type="entry name" value="HYDROLASE, PUTATIVE (AFU_ORTHOLOGUE AFUA_2G14860)-RELATED"/>
    <property type="match status" value="1"/>
</dbReference>
<evidence type="ECO:0000313" key="4">
    <source>
        <dbReference type="Proteomes" id="UP001242010"/>
    </source>
</evidence>
<evidence type="ECO:0000313" key="3">
    <source>
        <dbReference type="EMBL" id="BDU68941.1"/>
    </source>
</evidence>
<dbReference type="Pfam" id="PF12697">
    <property type="entry name" value="Abhydrolase_6"/>
    <property type="match status" value="1"/>
</dbReference>
<dbReference type="GO" id="GO:0016787">
    <property type="term" value="F:hydrolase activity"/>
    <property type="evidence" value="ECO:0007669"/>
    <property type="project" value="UniProtKB-KW"/>
</dbReference>
<protein>
    <submittedName>
        <fullName evidence="3">Hydrolase</fullName>
    </submittedName>
</protein>
<organism evidence="3 4">
    <name type="scientific">Geothrix oryzae</name>
    <dbReference type="NCBI Taxonomy" id="2927975"/>
    <lineage>
        <taxon>Bacteria</taxon>
        <taxon>Pseudomonadati</taxon>
        <taxon>Acidobacteriota</taxon>
        <taxon>Holophagae</taxon>
        <taxon>Holophagales</taxon>
        <taxon>Holophagaceae</taxon>
        <taxon>Geothrix</taxon>
    </lineage>
</organism>